<accession>B8AB75</accession>
<dbReference type="Gramene" id="BGIOSGA001281-TA">
    <property type="protein sequence ID" value="BGIOSGA001281-PA"/>
    <property type="gene ID" value="BGIOSGA001281"/>
</dbReference>
<dbReference type="STRING" id="39946.B8AB75"/>
<comment type="subcellular location">
    <subcellularLocation>
        <location evidence="1">Membrane</location>
        <topology evidence="1">Multi-pass membrane protein</topology>
    </subcellularLocation>
</comment>
<name>B8AB75_ORYSI</name>
<organism evidence="7 8">
    <name type="scientific">Oryza sativa subsp. indica</name>
    <name type="common">Rice</name>
    <dbReference type="NCBI Taxonomy" id="39946"/>
    <lineage>
        <taxon>Eukaryota</taxon>
        <taxon>Viridiplantae</taxon>
        <taxon>Streptophyta</taxon>
        <taxon>Embryophyta</taxon>
        <taxon>Tracheophyta</taxon>
        <taxon>Spermatophyta</taxon>
        <taxon>Magnoliopsida</taxon>
        <taxon>Liliopsida</taxon>
        <taxon>Poales</taxon>
        <taxon>Poaceae</taxon>
        <taxon>BOP clade</taxon>
        <taxon>Oryzoideae</taxon>
        <taxon>Oryzeae</taxon>
        <taxon>Oryzinae</taxon>
        <taxon>Oryza</taxon>
        <taxon>Oryza sativa</taxon>
    </lineage>
</organism>
<feature type="transmembrane region" description="Helical" evidence="6">
    <location>
        <begin position="520"/>
        <end position="546"/>
    </location>
</feature>
<feature type="transmembrane region" description="Helical" evidence="6">
    <location>
        <begin position="488"/>
        <end position="508"/>
    </location>
</feature>
<dbReference type="SUPFAM" id="SSF144083">
    <property type="entry name" value="Magnesium transport protein CorA, transmembrane region"/>
    <property type="match status" value="1"/>
</dbReference>
<reference evidence="7 8" key="1">
    <citation type="journal article" date="2005" name="PLoS Biol.">
        <title>The genomes of Oryza sativa: a history of duplications.</title>
        <authorList>
            <person name="Yu J."/>
            <person name="Wang J."/>
            <person name="Lin W."/>
            <person name="Li S."/>
            <person name="Li H."/>
            <person name="Zhou J."/>
            <person name="Ni P."/>
            <person name="Dong W."/>
            <person name="Hu S."/>
            <person name="Zeng C."/>
            <person name="Zhang J."/>
            <person name="Zhang Y."/>
            <person name="Li R."/>
            <person name="Xu Z."/>
            <person name="Li S."/>
            <person name="Li X."/>
            <person name="Zheng H."/>
            <person name="Cong L."/>
            <person name="Lin L."/>
            <person name="Yin J."/>
            <person name="Geng J."/>
            <person name="Li G."/>
            <person name="Shi J."/>
            <person name="Liu J."/>
            <person name="Lv H."/>
            <person name="Li J."/>
            <person name="Wang J."/>
            <person name="Deng Y."/>
            <person name="Ran L."/>
            <person name="Shi X."/>
            <person name="Wang X."/>
            <person name="Wu Q."/>
            <person name="Li C."/>
            <person name="Ren X."/>
            <person name="Wang J."/>
            <person name="Wang X."/>
            <person name="Li D."/>
            <person name="Liu D."/>
            <person name="Zhang X."/>
            <person name="Ji Z."/>
            <person name="Zhao W."/>
            <person name="Sun Y."/>
            <person name="Zhang Z."/>
            <person name="Bao J."/>
            <person name="Han Y."/>
            <person name="Dong L."/>
            <person name="Ji J."/>
            <person name="Chen P."/>
            <person name="Wu S."/>
            <person name="Liu J."/>
            <person name="Xiao Y."/>
            <person name="Bu D."/>
            <person name="Tan J."/>
            <person name="Yang L."/>
            <person name="Ye C."/>
            <person name="Zhang J."/>
            <person name="Xu J."/>
            <person name="Zhou Y."/>
            <person name="Yu Y."/>
            <person name="Zhang B."/>
            <person name="Zhuang S."/>
            <person name="Wei H."/>
            <person name="Liu B."/>
            <person name="Lei M."/>
            <person name="Yu H."/>
            <person name="Li Y."/>
            <person name="Xu H."/>
            <person name="Wei S."/>
            <person name="He X."/>
            <person name="Fang L."/>
            <person name="Zhang Z."/>
            <person name="Zhang Y."/>
            <person name="Huang X."/>
            <person name="Su Z."/>
            <person name="Tong W."/>
            <person name="Li J."/>
            <person name="Tong Z."/>
            <person name="Li S."/>
            <person name="Ye J."/>
            <person name="Wang L."/>
            <person name="Fang L."/>
            <person name="Lei T."/>
            <person name="Chen C."/>
            <person name="Chen H."/>
            <person name="Xu Z."/>
            <person name="Li H."/>
            <person name="Huang H."/>
            <person name="Zhang F."/>
            <person name="Xu H."/>
            <person name="Li N."/>
            <person name="Zhao C."/>
            <person name="Li S."/>
            <person name="Dong L."/>
            <person name="Huang Y."/>
            <person name="Li L."/>
            <person name="Xi Y."/>
            <person name="Qi Q."/>
            <person name="Li W."/>
            <person name="Zhang B."/>
            <person name="Hu W."/>
            <person name="Zhang Y."/>
            <person name="Tian X."/>
            <person name="Jiao Y."/>
            <person name="Liang X."/>
            <person name="Jin J."/>
            <person name="Gao L."/>
            <person name="Zheng W."/>
            <person name="Hao B."/>
            <person name="Liu S."/>
            <person name="Wang W."/>
            <person name="Yuan L."/>
            <person name="Cao M."/>
            <person name="McDermott J."/>
            <person name="Samudrala R."/>
            <person name="Wang J."/>
            <person name="Wong G.K."/>
            <person name="Yang H."/>
        </authorList>
    </citation>
    <scope>NUCLEOTIDE SEQUENCE [LARGE SCALE GENOMIC DNA]</scope>
    <source>
        <strain evidence="8">cv. 93-11</strain>
    </source>
</reference>
<keyword evidence="3 6" id="KW-1133">Transmembrane helix</keyword>
<evidence type="ECO:0000256" key="4">
    <source>
        <dbReference type="ARBA" id="ARBA00023136"/>
    </source>
</evidence>
<dbReference type="PANTHER" id="PTHR46950:SF2">
    <property type="entry name" value="MAGNESIUM TRANSPORTER CORA-LIKE FAMILY PROTEIN"/>
    <property type="match status" value="1"/>
</dbReference>
<dbReference type="GO" id="GO:0046873">
    <property type="term" value="F:metal ion transmembrane transporter activity"/>
    <property type="evidence" value="ECO:0007669"/>
    <property type="project" value="InterPro"/>
</dbReference>
<evidence type="ECO:0000256" key="1">
    <source>
        <dbReference type="ARBA" id="ARBA00004141"/>
    </source>
</evidence>
<dbReference type="Pfam" id="PF01544">
    <property type="entry name" value="CorA"/>
    <property type="match status" value="1"/>
</dbReference>
<evidence type="ECO:0000256" key="2">
    <source>
        <dbReference type="ARBA" id="ARBA00022692"/>
    </source>
</evidence>
<keyword evidence="8" id="KW-1185">Reference proteome</keyword>
<dbReference type="Proteomes" id="UP000007015">
    <property type="component" value="Chromosome 1"/>
</dbReference>
<protein>
    <submittedName>
        <fullName evidence="7">Uncharacterized protein</fullName>
    </submittedName>
</protein>
<dbReference type="InterPro" id="IPR045863">
    <property type="entry name" value="CorA_TM1_TM2"/>
</dbReference>
<dbReference type="EMBL" id="CM000126">
    <property type="protein sequence ID" value="EEC71021.1"/>
    <property type="molecule type" value="Genomic_DNA"/>
</dbReference>
<evidence type="ECO:0000256" key="3">
    <source>
        <dbReference type="ARBA" id="ARBA00022989"/>
    </source>
</evidence>
<dbReference type="PANTHER" id="PTHR46950">
    <property type="entry name" value="MAGNESIUM TRANSPORTER CORA-LIKE FAMILY PROTEIN"/>
    <property type="match status" value="1"/>
</dbReference>
<dbReference type="Gene3D" id="1.20.58.340">
    <property type="entry name" value="Magnesium transport protein CorA, transmembrane region"/>
    <property type="match status" value="1"/>
</dbReference>
<dbReference type="AlphaFoldDB" id="B8AB75"/>
<gene>
    <name evidence="7" type="ORF">OsI_02718</name>
</gene>
<evidence type="ECO:0000313" key="8">
    <source>
        <dbReference type="Proteomes" id="UP000007015"/>
    </source>
</evidence>
<keyword evidence="2 6" id="KW-0812">Transmembrane</keyword>
<feature type="region of interest" description="Disordered" evidence="5">
    <location>
        <begin position="1"/>
        <end position="41"/>
    </location>
</feature>
<sequence length="610" mass="67089">MVNGEPLWHGVRHGGGGGDARKQHHHHHQLSHGFGAKDASASSPWSSSDGLWTDGLVCAFEFVRGGGGAHGFVTPANLCRSKCCSLLQSKDLAVQDRRRSLAAKIGDNGDEPRPPTVAPAESLWAPIGWRRITQLVGMVPVRVAGGLLFELLGQSVGDPARDEEDIPIVLRAWQAQNFLITALHVKGSAPNVNVIGVTEVQELLSACGSTGTAPKNIQEVIAHLASRLARWDDRLWRKYVFGAADEIELKFVNSTDLNARPITRRSCTVPVRVAGGLLFELLGQSVGDPARDEEDIPIVLRAWQAQNFLITALHVKGSAPNVNVIGVTEVQELLSACGSTGTAPKNIQEVIAHLASRLARWDDRLWRKYVFGAADEIELKFVNSVFRRKHEDLKLLCMIFNQDIRRLATQVIRVKWSLHAREEIIFELLKYLGGSTTKSLLEAIKKDARQMIEEQEAVRGRLFTIQDVMQSTLRAWSQEKSLRITHNLTIFGGCGLVLSIIAGLFGINVDGIPGAENTPYAFALFSALLFLVGLLLIIVGIVYFGLQKPISDEQVQVRKLELQELVSMFQHEAETHARVKEGVLRSDLPPRAADLICDDNGDSRLLVCDC</sequence>
<dbReference type="InterPro" id="IPR002523">
    <property type="entry name" value="MgTranspt_CorA/ZnTranspt_ZntB"/>
</dbReference>
<dbReference type="HOGENOM" id="CLU_024835_1_0_1"/>
<evidence type="ECO:0000256" key="5">
    <source>
        <dbReference type="SAM" id="MobiDB-lite"/>
    </source>
</evidence>
<proteinExistence type="predicted"/>
<dbReference type="GO" id="GO:0016020">
    <property type="term" value="C:membrane"/>
    <property type="evidence" value="ECO:0007669"/>
    <property type="project" value="UniProtKB-SubCell"/>
</dbReference>
<keyword evidence="4 6" id="KW-0472">Membrane</keyword>
<evidence type="ECO:0000313" key="7">
    <source>
        <dbReference type="EMBL" id="EEC71021.1"/>
    </source>
</evidence>
<evidence type="ECO:0000256" key="6">
    <source>
        <dbReference type="SAM" id="Phobius"/>
    </source>
</evidence>